<dbReference type="PANTHER" id="PTHR30466">
    <property type="entry name" value="FLAVIN REDUCTASE"/>
    <property type="match status" value="1"/>
</dbReference>
<feature type="domain" description="Flavin reductase like" evidence="2">
    <location>
        <begin position="176"/>
        <end position="316"/>
    </location>
</feature>
<sequence length="324" mass="35099">MQQTSTFHASDHIKTSVGDAWRAAWDDGNVAALSEIVTADYERISTGSGKSSDLDGIQNEISEIRAAFPDLETVIDQILVDGDQAAIYWHTTGTFTEPLHDVPPTGTQVTTHGSNLLHLRDGLISREEATWDSGNLLADLGLKSLSAAFDGEDASVVENFSGNPSHEALKAFNKQFITGVTVVTTKDEDGKPRGLAVNSYNSVSLDPPLVLVCVQKTSSTYPAMFQAQHIGINIMSRNQRETLGVFASKSADKFADLEWHEGEHGSPLLDGSSASIEVEIKERFQALTHTVFIGRVRSADASEDEPMIYKAGQFFDSLDLTPLG</sequence>
<dbReference type="SUPFAM" id="SSF50475">
    <property type="entry name" value="FMN-binding split barrel"/>
    <property type="match status" value="1"/>
</dbReference>
<gene>
    <name evidence="3" type="ORF">GMA10_11470</name>
</gene>
<name>A0A7K1LL12_9MICC</name>
<dbReference type="GO" id="GO:0042602">
    <property type="term" value="F:riboflavin reductase (NADPH) activity"/>
    <property type="evidence" value="ECO:0007669"/>
    <property type="project" value="TreeGrafter"/>
</dbReference>
<dbReference type="SMART" id="SM00903">
    <property type="entry name" value="Flavin_Reduct"/>
    <property type="match status" value="1"/>
</dbReference>
<dbReference type="Pfam" id="PF07366">
    <property type="entry name" value="SnoaL"/>
    <property type="match status" value="1"/>
</dbReference>
<dbReference type="InterPro" id="IPR002563">
    <property type="entry name" value="Flavin_Rdtase-like_dom"/>
</dbReference>
<dbReference type="InterPro" id="IPR032710">
    <property type="entry name" value="NTF2-like_dom_sf"/>
</dbReference>
<dbReference type="EMBL" id="WOGT01000009">
    <property type="protein sequence ID" value="MUN55820.1"/>
    <property type="molecule type" value="Genomic_DNA"/>
</dbReference>
<dbReference type="GO" id="GO:0030638">
    <property type="term" value="P:polyketide metabolic process"/>
    <property type="evidence" value="ECO:0007669"/>
    <property type="project" value="InterPro"/>
</dbReference>
<dbReference type="OrthoDB" id="9792858at2"/>
<dbReference type="Pfam" id="PF01613">
    <property type="entry name" value="Flavin_Reduct"/>
    <property type="match status" value="1"/>
</dbReference>
<dbReference type="RefSeq" id="WP_129316346.1">
    <property type="nucleotide sequence ID" value="NZ_JBFCQO010000003.1"/>
</dbReference>
<dbReference type="InterPro" id="IPR009959">
    <property type="entry name" value="Cyclase_SnoaL-like"/>
</dbReference>
<dbReference type="PANTHER" id="PTHR30466:SF1">
    <property type="entry name" value="FMN REDUCTASE (NADH) RUTF"/>
    <property type="match status" value="1"/>
</dbReference>
<accession>A0A7K1LL12</accession>
<evidence type="ECO:0000256" key="1">
    <source>
        <dbReference type="ARBA" id="ARBA00023002"/>
    </source>
</evidence>
<evidence type="ECO:0000313" key="4">
    <source>
        <dbReference type="Proteomes" id="UP000462152"/>
    </source>
</evidence>
<dbReference type="Gene3D" id="2.30.110.10">
    <property type="entry name" value="Electron Transport, Fmn-binding Protein, Chain A"/>
    <property type="match status" value="1"/>
</dbReference>
<evidence type="ECO:0000313" key="3">
    <source>
        <dbReference type="EMBL" id="MUN55820.1"/>
    </source>
</evidence>
<reference evidence="3 4" key="1">
    <citation type="submission" date="2019-12" db="EMBL/GenBank/DDBJ databases">
        <authorList>
            <person name="Li J."/>
            <person name="Shi Y."/>
            <person name="Xu G."/>
            <person name="Xiao D."/>
            <person name="Ran X."/>
        </authorList>
    </citation>
    <scope>NUCLEOTIDE SEQUENCE [LARGE SCALE GENOMIC DNA]</scope>
    <source>
        <strain evidence="3 4">JCM 15915</strain>
    </source>
</reference>
<dbReference type="InterPro" id="IPR012349">
    <property type="entry name" value="Split_barrel_FMN-bd"/>
</dbReference>
<organism evidence="3 4">
    <name type="scientific">Rothia koreensis</name>
    <dbReference type="NCBI Taxonomy" id="592378"/>
    <lineage>
        <taxon>Bacteria</taxon>
        <taxon>Bacillati</taxon>
        <taxon>Actinomycetota</taxon>
        <taxon>Actinomycetes</taxon>
        <taxon>Micrococcales</taxon>
        <taxon>Micrococcaceae</taxon>
        <taxon>Rothia</taxon>
    </lineage>
</organism>
<keyword evidence="1" id="KW-0560">Oxidoreductase</keyword>
<dbReference type="Gene3D" id="3.10.450.50">
    <property type="match status" value="1"/>
</dbReference>
<protein>
    <submittedName>
        <fullName evidence="3">Flavin reductase</fullName>
    </submittedName>
</protein>
<comment type="caution">
    <text evidence="3">The sequence shown here is derived from an EMBL/GenBank/DDBJ whole genome shotgun (WGS) entry which is preliminary data.</text>
</comment>
<evidence type="ECO:0000259" key="2">
    <source>
        <dbReference type="SMART" id="SM00903"/>
    </source>
</evidence>
<dbReference type="InterPro" id="IPR050268">
    <property type="entry name" value="NADH-dep_flavin_reductase"/>
</dbReference>
<dbReference type="Proteomes" id="UP000462152">
    <property type="component" value="Unassembled WGS sequence"/>
</dbReference>
<keyword evidence="4" id="KW-1185">Reference proteome</keyword>
<dbReference type="SUPFAM" id="SSF54427">
    <property type="entry name" value="NTF2-like"/>
    <property type="match status" value="1"/>
</dbReference>
<proteinExistence type="predicted"/>
<dbReference type="GO" id="GO:0010181">
    <property type="term" value="F:FMN binding"/>
    <property type="evidence" value="ECO:0007669"/>
    <property type="project" value="InterPro"/>
</dbReference>
<dbReference type="AlphaFoldDB" id="A0A7K1LL12"/>